<feature type="non-terminal residue" evidence="8">
    <location>
        <position position="1"/>
    </location>
</feature>
<dbReference type="GO" id="GO:0003955">
    <property type="term" value="F:NAD(P)H dehydrogenase (quinone) activity"/>
    <property type="evidence" value="ECO:0007669"/>
    <property type="project" value="TreeGrafter"/>
</dbReference>
<feature type="region of interest" description="Disordered" evidence="6">
    <location>
        <begin position="42"/>
        <end position="73"/>
    </location>
</feature>
<dbReference type="PANTHER" id="PTHR42913:SF3">
    <property type="entry name" value="64 KDA MITOCHONDRIAL NADH DEHYDROGENASE (EUROFUNG)"/>
    <property type="match status" value="1"/>
</dbReference>
<dbReference type="InterPro" id="IPR036188">
    <property type="entry name" value="FAD/NAD-bd_sf"/>
</dbReference>
<evidence type="ECO:0000256" key="1">
    <source>
        <dbReference type="ARBA" id="ARBA00001974"/>
    </source>
</evidence>
<keyword evidence="8" id="KW-0418">Kinase</keyword>
<evidence type="ECO:0000259" key="7">
    <source>
        <dbReference type="Pfam" id="PF07992"/>
    </source>
</evidence>
<keyword evidence="5" id="KW-0560">Oxidoreductase</keyword>
<protein>
    <submittedName>
        <fullName evidence="8">Selenide, water dikinase</fullName>
    </submittedName>
</protein>
<accession>L8HE94</accession>
<dbReference type="VEuPathDB" id="AmoebaDB:ACA1_339340"/>
<dbReference type="SUPFAM" id="SSF51905">
    <property type="entry name" value="FAD/NAD(P)-binding domain"/>
    <property type="match status" value="1"/>
</dbReference>
<dbReference type="KEGG" id="acan:ACA1_339340"/>
<dbReference type="InterPro" id="IPR051169">
    <property type="entry name" value="NADH-Q_oxidoreductase"/>
</dbReference>
<comment type="cofactor">
    <cofactor evidence="1">
        <name>FAD</name>
        <dbReference type="ChEBI" id="CHEBI:57692"/>
    </cofactor>
</comment>
<dbReference type="InterPro" id="IPR023753">
    <property type="entry name" value="FAD/NAD-binding_dom"/>
</dbReference>
<evidence type="ECO:0000256" key="2">
    <source>
        <dbReference type="ARBA" id="ARBA00005272"/>
    </source>
</evidence>
<dbReference type="GeneID" id="14923668"/>
<dbReference type="PANTHER" id="PTHR42913">
    <property type="entry name" value="APOPTOSIS-INDUCING FACTOR 1"/>
    <property type="match status" value="1"/>
</dbReference>
<dbReference type="Gene3D" id="3.50.50.100">
    <property type="match status" value="1"/>
</dbReference>
<keyword evidence="4" id="KW-0274">FAD</keyword>
<sequence>ELQDPAGAAGQVVRRAVHPRMGRAYRLCRNLVVCRRVADHQSGDLTDYPPRPPPPTTAEDAEAEAEAEERSHEDYVPSIPYDLLAVDIGSVTKGTEEVPGVREFALSTRPISRLLAQLEEFESSGSWTSSAVRAKLKEKRIRLLADARAVRVDSRLVHLDSGGEEVAPLPYDLLLWATGPGAPPLFRASGLATDEHGFAVTKDNVFAAGDCCAIDGCEWVPKAGAPPSSHHLQHQC</sequence>
<dbReference type="Proteomes" id="UP000011083">
    <property type="component" value="Unassembled WGS sequence"/>
</dbReference>
<proteinExistence type="inferred from homology"/>
<comment type="similarity">
    <text evidence="2">Belongs to the NADH dehydrogenase family.</text>
</comment>
<evidence type="ECO:0000256" key="5">
    <source>
        <dbReference type="ARBA" id="ARBA00023002"/>
    </source>
</evidence>
<dbReference type="Pfam" id="PF07992">
    <property type="entry name" value="Pyr_redox_2"/>
    <property type="match status" value="1"/>
</dbReference>
<gene>
    <name evidence="8" type="ORF">ACA1_339340</name>
</gene>
<dbReference type="OrthoDB" id="409395at2759"/>
<dbReference type="AlphaFoldDB" id="L8HE94"/>
<keyword evidence="9" id="KW-1185">Reference proteome</keyword>
<dbReference type="GO" id="GO:0019646">
    <property type="term" value="P:aerobic electron transport chain"/>
    <property type="evidence" value="ECO:0007669"/>
    <property type="project" value="TreeGrafter"/>
</dbReference>
<evidence type="ECO:0000256" key="3">
    <source>
        <dbReference type="ARBA" id="ARBA00022630"/>
    </source>
</evidence>
<evidence type="ECO:0000313" key="8">
    <source>
        <dbReference type="EMBL" id="ELR22711.1"/>
    </source>
</evidence>
<feature type="domain" description="FAD/NAD(P)-binding" evidence="7">
    <location>
        <begin position="128"/>
        <end position="220"/>
    </location>
</feature>
<evidence type="ECO:0000256" key="4">
    <source>
        <dbReference type="ARBA" id="ARBA00022827"/>
    </source>
</evidence>
<reference evidence="8 9" key="1">
    <citation type="journal article" date="2013" name="Genome Biol.">
        <title>Genome of Acanthamoeba castellanii highlights extensive lateral gene transfer and early evolution of tyrosine kinase signaling.</title>
        <authorList>
            <person name="Clarke M."/>
            <person name="Lohan A.J."/>
            <person name="Liu B."/>
            <person name="Lagkouvardos I."/>
            <person name="Roy S."/>
            <person name="Zafar N."/>
            <person name="Bertelli C."/>
            <person name="Schilde C."/>
            <person name="Kianianmomeni A."/>
            <person name="Burglin T.R."/>
            <person name="Frech C."/>
            <person name="Turcotte B."/>
            <person name="Kopec K.O."/>
            <person name="Synnott J.M."/>
            <person name="Choo C."/>
            <person name="Paponov I."/>
            <person name="Finkler A."/>
            <person name="Soon Heng Tan C."/>
            <person name="Hutchins A.P."/>
            <person name="Weinmeier T."/>
            <person name="Rattei T."/>
            <person name="Chu J.S."/>
            <person name="Gimenez G."/>
            <person name="Irimia M."/>
            <person name="Rigden D.J."/>
            <person name="Fitzpatrick D.A."/>
            <person name="Lorenzo-Morales J."/>
            <person name="Bateman A."/>
            <person name="Chiu C.H."/>
            <person name="Tang P."/>
            <person name="Hegemann P."/>
            <person name="Fromm H."/>
            <person name="Raoult D."/>
            <person name="Greub G."/>
            <person name="Miranda-Saavedra D."/>
            <person name="Chen N."/>
            <person name="Nash P."/>
            <person name="Ginger M.L."/>
            <person name="Horn M."/>
            <person name="Schaap P."/>
            <person name="Caler L."/>
            <person name="Loftus B."/>
        </authorList>
    </citation>
    <scope>NUCLEOTIDE SEQUENCE [LARGE SCALE GENOMIC DNA]</scope>
    <source>
        <strain evidence="8 9">Neff</strain>
    </source>
</reference>
<name>L8HE94_ACACF</name>
<dbReference type="EMBL" id="KB007871">
    <property type="protein sequence ID" value="ELR22711.1"/>
    <property type="molecule type" value="Genomic_DNA"/>
</dbReference>
<keyword evidence="3" id="KW-0285">Flavoprotein</keyword>
<dbReference type="GO" id="GO:0016301">
    <property type="term" value="F:kinase activity"/>
    <property type="evidence" value="ECO:0007669"/>
    <property type="project" value="UniProtKB-KW"/>
</dbReference>
<organism evidence="8 9">
    <name type="scientific">Acanthamoeba castellanii (strain ATCC 30010 / Neff)</name>
    <dbReference type="NCBI Taxonomy" id="1257118"/>
    <lineage>
        <taxon>Eukaryota</taxon>
        <taxon>Amoebozoa</taxon>
        <taxon>Discosea</taxon>
        <taxon>Longamoebia</taxon>
        <taxon>Centramoebida</taxon>
        <taxon>Acanthamoebidae</taxon>
        <taxon>Acanthamoeba</taxon>
    </lineage>
</organism>
<evidence type="ECO:0000313" key="9">
    <source>
        <dbReference type="Proteomes" id="UP000011083"/>
    </source>
</evidence>
<keyword evidence="8" id="KW-0808">Transferase</keyword>
<dbReference type="RefSeq" id="XP_004351268.1">
    <property type="nucleotide sequence ID" value="XM_004351216.1"/>
</dbReference>
<evidence type="ECO:0000256" key="6">
    <source>
        <dbReference type="SAM" id="MobiDB-lite"/>
    </source>
</evidence>